<evidence type="ECO:0000313" key="2">
    <source>
        <dbReference type="EMBL" id="EJK53275.1"/>
    </source>
</evidence>
<dbReference type="OrthoDB" id="40596at2759"/>
<keyword evidence="1" id="KW-1133">Transmembrane helix</keyword>
<accession>K0RJ78</accession>
<sequence length="210" mass="23778">MSIMSDAPLLALPGGSILHLEVYLLWFVRRRRALSKKYEKEAITVLGNVEYNEQYVKSKILGPIAQMLRSTKNDLEADWASFSGGVGLPVDDDQIEVIQDGFFQAPQVMSRNRSLGVLLVSTAWILFTFFASLFVVQQIDRIDSFYQDENARLAWIIFWSVIGGVVPVVAFGGNFLRWKMYQRWVLHAGKKSKNTCARDDEEGGGYVQMS</sequence>
<gene>
    <name evidence="2" type="ORF">THAOC_27319</name>
</gene>
<proteinExistence type="predicted"/>
<feature type="transmembrane region" description="Helical" evidence="1">
    <location>
        <begin position="156"/>
        <end position="176"/>
    </location>
</feature>
<feature type="transmembrane region" description="Helical" evidence="1">
    <location>
        <begin position="6"/>
        <end position="28"/>
    </location>
</feature>
<keyword evidence="1" id="KW-0812">Transmembrane</keyword>
<organism evidence="2 3">
    <name type="scientific">Thalassiosira oceanica</name>
    <name type="common">Marine diatom</name>
    <dbReference type="NCBI Taxonomy" id="159749"/>
    <lineage>
        <taxon>Eukaryota</taxon>
        <taxon>Sar</taxon>
        <taxon>Stramenopiles</taxon>
        <taxon>Ochrophyta</taxon>
        <taxon>Bacillariophyta</taxon>
        <taxon>Coscinodiscophyceae</taxon>
        <taxon>Thalassiosirophycidae</taxon>
        <taxon>Thalassiosirales</taxon>
        <taxon>Thalassiosiraceae</taxon>
        <taxon>Thalassiosira</taxon>
    </lineage>
</organism>
<comment type="caution">
    <text evidence="2">The sequence shown here is derived from an EMBL/GenBank/DDBJ whole genome shotgun (WGS) entry which is preliminary data.</text>
</comment>
<protein>
    <submittedName>
        <fullName evidence="2">Uncharacterized protein</fullName>
    </submittedName>
</protein>
<dbReference type="EMBL" id="AGNL01038102">
    <property type="protein sequence ID" value="EJK53275.1"/>
    <property type="molecule type" value="Genomic_DNA"/>
</dbReference>
<evidence type="ECO:0000313" key="3">
    <source>
        <dbReference type="Proteomes" id="UP000266841"/>
    </source>
</evidence>
<dbReference type="eggNOG" id="ENOG502QYYP">
    <property type="taxonomic scope" value="Eukaryota"/>
</dbReference>
<reference evidence="2 3" key="1">
    <citation type="journal article" date="2012" name="Genome Biol.">
        <title>Genome and low-iron response of an oceanic diatom adapted to chronic iron limitation.</title>
        <authorList>
            <person name="Lommer M."/>
            <person name="Specht M."/>
            <person name="Roy A.S."/>
            <person name="Kraemer L."/>
            <person name="Andreson R."/>
            <person name="Gutowska M.A."/>
            <person name="Wolf J."/>
            <person name="Bergner S.V."/>
            <person name="Schilhabel M.B."/>
            <person name="Klostermeier U.C."/>
            <person name="Beiko R.G."/>
            <person name="Rosenstiel P."/>
            <person name="Hippler M."/>
            <person name="Laroche J."/>
        </authorList>
    </citation>
    <scope>NUCLEOTIDE SEQUENCE [LARGE SCALE GENOMIC DNA]</scope>
    <source>
        <strain evidence="2 3">CCMP1005</strain>
    </source>
</reference>
<evidence type="ECO:0000256" key="1">
    <source>
        <dbReference type="SAM" id="Phobius"/>
    </source>
</evidence>
<keyword evidence="3" id="KW-1185">Reference proteome</keyword>
<keyword evidence="1" id="KW-0472">Membrane</keyword>
<dbReference type="AlphaFoldDB" id="K0RJ78"/>
<dbReference type="Proteomes" id="UP000266841">
    <property type="component" value="Unassembled WGS sequence"/>
</dbReference>
<name>K0RJ78_THAOC</name>
<feature type="transmembrane region" description="Helical" evidence="1">
    <location>
        <begin position="115"/>
        <end position="136"/>
    </location>
</feature>